<organism evidence="2 3">
    <name type="scientific">Aspergillus brasiliensis</name>
    <dbReference type="NCBI Taxonomy" id="319629"/>
    <lineage>
        <taxon>Eukaryota</taxon>
        <taxon>Fungi</taxon>
        <taxon>Dikarya</taxon>
        <taxon>Ascomycota</taxon>
        <taxon>Pezizomycotina</taxon>
        <taxon>Eurotiomycetes</taxon>
        <taxon>Eurotiomycetidae</taxon>
        <taxon>Eurotiales</taxon>
        <taxon>Aspergillaceae</taxon>
        <taxon>Aspergillus</taxon>
        <taxon>Aspergillus subgen. Circumdati</taxon>
    </lineage>
</organism>
<name>A0A9W6DU50_9EURO</name>
<dbReference type="PANTHER" id="PTHR34706:SF2">
    <property type="entry name" value="RFEF"/>
    <property type="match status" value="1"/>
</dbReference>
<dbReference type="EMBL" id="BROQ01000232">
    <property type="protein sequence ID" value="GKZ27561.1"/>
    <property type="molecule type" value="Genomic_DNA"/>
</dbReference>
<evidence type="ECO:0000256" key="1">
    <source>
        <dbReference type="SAM" id="MobiDB-lite"/>
    </source>
</evidence>
<sequence length="477" mass="52434">MDRDLPPGLIKNELQESYNGLDTGIPTTVEHNMPPDGMDGSDAGVVSIPHETPPGNGAPPGDTPKLISEPSDILHVDQSQERGSITEEVNDNVELSGHSDGHDTAAAVAYSRNEPDSPPAVNFPEQQAESGDHGTPVFQSSFNQNSGNTMKMNSENTMKQNCDNTTTNNDSSQNIHVEGVMAGEYYNIITNVVTNNYPGFPFSEEILKTLAQTAADVMPNICQTYNVAPGCEKAMVELALFDMVIVCGALLPMEGWLEHNSSYDELTVFLRMLDNSNSMYKYSDAMRKTLRHLVTIASLLLPKGITIQFLNTNKDGKYLYANITDGYQVDNIFQNARFLGIRRVWNTPGLGDVLNQDIIHPMIIRKAKAGVLKRPIPSAQGRETLKSSIRSCKKAKDLEKYGDKATLFLLSRVGNSRRGKEFVSEVEKDSSINDVLHCSTGSLDQWLTNCQTLGNEDKYIGHLIDLFLTALDRNGTA</sequence>
<accession>A0A9W6DU50</accession>
<feature type="region of interest" description="Disordered" evidence="1">
    <location>
        <begin position="15"/>
        <end position="69"/>
    </location>
</feature>
<feature type="compositionally biased region" description="Polar residues" evidence="1">
    <location>
        <begin position="15"/>
        <end position="30"/>
    </location>
</feature>
<evidence type="ECO:0000313" key="2">
    <source>
        <dbReference type="EMBL" id="GKZ27561.1"/>
    </source>
</evidence>
<feature type="region of interest" description="Disordered" evidence="1">
    <location>
        <begin position="112"/>
        <end position="134"/>
    </location>
</feature>
<dbReference type="PANTHER" id="PTHR34706">
    <property type="entry name" value="SLR1338 PROTEIN"/>
    <property type="match status" value="1"/>
</dbReference>
<dbReference type="Proteomes" id="UP001143548">
    <property type="component" value="Unassembled WGS sequence"/>
</dbReference>
<reference evidence="2" key="1">
    <citation type="submission" date="2022-07" db="EMBL/GenBank/DDBJ databases">
        <title>Taxonomy of Aspergillus series Nigri: significant species reduction supported by multi-species coalescent approaches.</title>
        <authorList>
            <person name="Bian C."/>
            <person name="Kusuya Y."/>
            <person name="Sklenar F."/>
            <person name="D'hooge E."/>
            <person name="Yaguchi T."/>
            <person name="Takahashi H."/>
            <person name="Hubka V."/>
        </authorList>
    </citation>
    <scope>NUCLEOTIDE SEQUENCE</scope>
    <source>
        <strain evidence="2">CBS 733.88</strain>
    </source>
</reference>
<comment type="caution">
    <text evidence="2">The sequence shown here is derived from an EMBL/GenBank/DDBJ whole genome shotgun (WGS) entry which is preliminary data.</text>
</comment>
<proteinExistence type="predicted"/>
<evidence type="ECO:0000313" key="3">
    <source>
        <dbReference type="Proteomes" id="UP001143548"/>
    </source>
</evidence>
<dbReference type="AlphaFoldDB" id="A0A9W6DU50"/>
<gene>
    <name evidence="2" type="ORF">AbraCBS73388_004983</name>
</gene>
<protein>
    <submittedName>
        <fullName evidence="2">Uncharacterized protein</fullName>
    </submittedName>
</protein>